<dbReference type="Pfam" id="PF04969">
    <property type="entry name" value="CS"/>
    <property type="match status" value="1"/>
</dbReference>
<dbReference type="InterPro" id="IPR008978">
    <property type="entry name" value="HSP20-like_chaperone"/>
</dbReference>
<evidence type="ECO:0000313" key="4">
    <source>
        <dbReference type="Proteomes" id="UP001189429"/>
    </source>
</evidence>
<evidence type="ECO:0000259" key="2">
    <source>
        <dbReference type="PROSITE" id="PS51203"/>
    </source>
</evidence>
<evidence type="ECO:0000256" key="1">
    <source>
        <dbReference type="SAM" id="MobiDB-lite"/>
    </source>
</evidence>
<proteinExistence type="predicted"/>
<name>A0ABN9UXL4_9DINO</name>
<keyword evidence="4" id="KW-1185">Reference proteome</keyword>
<dbReference type="Proteomes" id="UP001189429">
    <property type="component" value="Unassembled WGS sequence"/>
</dbReference>
<dbReference type="SUPFAM" id="SSF49764">
    <property type="entry name" value="HSP20-like chaperones"/>
    <property type="match status" value="1"/>
</dbReference>
<dbReference type="InterPro" id="IPR007052">
    <property type="entry name" value="CS_dom"/>
</dbReference>
<organism evidence="3 4">
    <name type="scientific">Prorocentrum cordatum</name>
    <dbReference type="NCBI Taxonomy" id="2364126"/>
    <lineage>
        <taxon>Eukaryota</taxon>
        <taxon>Sar</taxon>
        <taxon>Alveolata</taxon>
        <taxon>Dinophyceae</taxon>
        <taxon>Prorocentrales</taxon>
        <taxon>Prorocentraceae</taxon>
        <taxon>Prorocentrum</taxon>
    </lineage>
</organism>
<dbReference type="EMBL" id="CAUYUJ010016405">
    <property type="protein sequence ID" value="CAK0864930.1"/>
    <property type="molecule type" value="Genomic_DNA"/>
</dbReference>
<comment type="caution">
    <text evidence="3">The sequence shown here is derived from an EMBL/GenBank/DDBJ whole genome shotgun (WGS) entry which is preliminary data.</text>
</comment>
<feature type="compositionally biased region" description="Pro residues" evidence="1">
    <location>
        <begin position="94"/>
        <end position="119"/>
    </location>
</feature>
<gene>
    <name evidence="3" type="ORF">PCOR1329_LOCUS52626</name>
</gene>
<dbReference type="Gene3D" id="2.60.40.790">
    <property type="match status" value="1"/>
</dbReference>
<dbReference type="InterPro" id="IPR037898">
    <property type="entry name" value="NudC_fam"/>
</dbReference>
<dbReference type="PROSITE" id="PS51203">
    <property type="entry name" value="CS"/>
    <property type="match status" value="1"/>
</dbReference>
<dbReference type="PANTHER" id="PTHR12356">
    <property type="entry name" value="NUCLEAR MOVEMENT PROTEIN NUDC"/>
    <property type="match status" value="1"/>
</dbReference>
<accession>A0ABN9UXL4</accession>
<feature type="domain" description="CS" evidence="2">
    <location>
        <begin position="124"/>
        <end position="210"/>
    </location>
</feature>
<sequence length="215" mass="22667">MERALTGAPLHKWFILWQAQPFHDGLVPLHDAVVLEAGFLHKCDALPFCGDQDVLKHLPGPGALPGLAGMPPGALHGLAGMPPGALPGLGLPPAGLPPLGLPPSAPPPRPPGGALPQPAPQDAAATDTYRWKQDTDEVEVSVSVPLTAVKGEVKVVIQPRCLRLLHRDKALVEGQLCSHCNPEGSTWTLGRGQVTVSLEKKDPRPWPTLFAPVPP</sequence>
<dbReference type="CDD" id="cd06467">
    <property type="entry name" value="p23_NUDC_like"/>
    <property type="match status" value="1"/>
</dbReference>
<protein>
    <recommendedName>
        <fullName evidence="2">CS domain-containing protein</fullName>
    </recommendedName>
</protein>
<reference evidence="3" key="1">
    <citation type="submission" date="2023-10" db="EMBL/GenBank/DDBJ databases">
        <authorList>
            <person name="Chen Y."/>
            <person name="Shah S."/>
            <person name="Dougan E. K."/>
            <person name="Thang M."/>
            <person name="Chan C."/>
        </authorList>
    </citation>
    <scope>NUCLEOTIDE SEQUENCE [LARGE SCALE GENOMIC DNA]</scope>
</reference>
<evidence type="ECO:0000313" key="3">
    <source>
        <dbReference type="EMBL" id="CAK0864930.1"/>
    </source>
</evidence>
<feature type="region of interest" description="Disordered" evidence="1">
    <location>
        <begin position="89"/>
        <end position="128"/>
    </location>
</feature>